<protein>
    <submittedName>
        <fullName evidence="2">Ribonuclease H-like domain-containing protein</fullName>
    </submittedName>
</protein>
<dbReference type="Proteomes" id="UP001151760">
    <property type="component" value="Unassembled WGS sequence"/>
</dbReference>
<reference evidence="2" key="2">
    <citation type="submission" date="2022-01" db="EMBL/GenBank/DDBJ databases">
        <authorList>
            <person name="Yamashiro T."/>
            <person name="Shiraishi A."/>
            <person name="Satake H."/>
            <person name="Nakayama K."/>
        </authorList>
    </citation>
    <scope>NUCLEOTIDE SEQUENCE</scope>
</reference>
<organism evidence="2 3">
    <name type="scientific">Tanacetum coccineum</name>
    <dbReference type="NCBI Taxonomy" id="301880"/>
    <lineage>
        <taxon>Eukaryota</taxon>
        <taxon>Viridiplantae</taxon>
        <taxon>Streptophyta</taxon>
        <taxon>Embryophyta</taxon>
        <taxon>Tracheophyta</taxon>
        <taxon>Spermatophyta</taxon>
        <taxon>Magnoliopsida</taxon>
        <taxon>eudicotyledons</taxon>
        <taxon>Gunneridae</taxon>
        <taxon>Pentapetalae</taxon>
        <taxon>asterids</taxon>
        <taxon>campanulids</taxon>
        <taxon>Asterales</taxon>
        <taxon>Asteraceae</taxon>
        <taxon>Asteroideae</taxon>
        <taxon>Anthemideae</taxon>
        <taxon>Anthemidinae</taxon>
        <taxon>Tanacetum</taxon>
    </lineage>
</organism>
<comment type="caution">
    <text evidence="2">The sequence shown here is derived from an EMBL/GenBank/DDBJ whole genome shotgun (WGS) entry which is preliminary data.</text>
</comment>
<proteinExistence type="predicted"/>
<dbReference type="InterPro" id="IPR025724">
    <property type="entry name" value="GAG-pre-integrase_dom"/>
</dbReference>
<feature type="domain" description="GAG-pre-integrase" evidence="1">
    <location>
        <begin position="95"/>
        <end position="142"/>
    </location>
</feature>
<reference evidence="2" key="1">
    <citation type="journal article" date="2022" name="Int. J. Mol. Sci.">
        <title>Draft Genome of Tanacetum Coccineum: Genomic Comparison of Closely Related Tanacetum-Family Plants.</title>
        <authorList>
            <person name="Yamashiro T."/>
            <person name="Shiraishi A."/>
            <person name="Nakayama K."/>
            <person name="Satake H."/>
        </authorList>
    </citation>
    <scope>NUCLEOTIDE SEQUENCE</scope>
</reference>
<dbReference type="PANTHER" id="PTHR42648">
    <property type="entry name" value="TRANSPOSASE, PUTATIVE-RELATED"/>
    <property type="match status" value="1"/>
</dbReference>
<evidence type="ECO:0000259" key="1">
    <source>
        <dbReference type="Pfam" id="PF13976"/>
    </source>
</evidence>
<sequence>MDTRASSHLADNTGILTFASDSSIYPSVFVGNGDSIPVTHMGHSFLHTSDKPLHLNHILVTPHIIKNLISISKFSLDNDVSVEFDAYGFSIKVTRPTSSTTWHRRLSHPRDDALHHLLSSHSISYNKSKSSALCHACQLGKHVKLPFYSSESNVEFVFQNIHSDLWTSPIPSKSGIKYYAIFLDHFSHFV</sequence>
<dbReference type="PANTHER" id="PTHR42648:SF28">
    <property type="entry name" value="TRANSPOSON-ENCODED PROTEIN WITH RIBONUCLEASE H-LIKE AND RETROVIRUS ZINC FINGER-LIKE DOMAINS"/>
    <property type="match status" value="1"/>
</dbReference>
<accession>A0ABQ5IC99</accession>
<dbReference type="Pfam" id="PF13976">
    <property type="entry name" value="gag_pre-integrs"/>
    <property type="match status" value="1"/>
</dbReference>
<gene>
    <name evidence="2" type="ORF">Tco_1093256</name>
</gene>
<dbReference type="EMBL" id="BQNB010020608">
    <property type="protein sequence ID" value="GJT97738.1"/>
    <property type="molecule type" value="Genomic_DNA"/>
</dbReference>
<keyword evidence="3" id="KW-1185">Reference proteome</keyword>
<dbReference type="InterPro" id="IPR039537">
    <property type="entry name" value="Retrotran_Ty1/copia-like"/>
</dbReference>
<name>A0ABQ5IC99_9ASTR</name>
<evidence type="ECO:0000313" key="3">
    <source>
        <dbReference type="Proteomes" id="UP001151760"/>
    </source>
</evidence>
<evidence type="ECO:0000313" key="2">
    <source>
        <dbReference type="EMBL" id="GJT97738.1"/>
    </source>
</evidence>